<feature type="domain" description="Glycoside hydrolase family 9" evidence="10">
    <location>
        <begin position="294"/>
        <end position="746"/>
    </location>
</feature>
<dbReference type="Pfam" id="PF00759">
    <property type="entry name" value="Glyco_hydro_9"/>
    <property type="match status" value="2"/>
</dbReference>
<keyword evidence="5 8" id="KW-0119">Carbohydrate metabolism</keyword>
<gene>
    <name evidence="11" type="ORF">ILEXP_LOCUS41749</name>
</gene>
<evidence type="ECO:0000256" key="4">
    <source>
        <dbReference type="ARBA" id="ARBA00023001"/>
    </source>
</evidence>
<dbReference type="EMBL" id="CAUOFW020005924">
    <property type="protein sequence ID" value="CAK9172117.1"/>
    <property type="molecule type" value="Genomic_DNA"/>
</dbReference>
<feature type="domain" description="Glycoside hydrolase family 9" evidence="10">
    <location>
        <begin position="25"/>
        <end position="284"/>
    </location>
</feature>
<feature type="signal peptide" evidence="9">
    <location>
        <begin position="1"/>
        <end position="22"/>
    </location>
</feature>
<evidence type="ECO:0000256" key="2">
    <source>
        <dbReference type="ARBA" id="ARBA00007072"/>
    </source>
</evidence>
<evidence type="ECO:0000256" key="1">
    <source>
        <dbReference type="ARBA" id="ARBA00000966"/>
    </source>
</evidence>
<dbReference type="FunFam" id="1.50.10.10:FF:000020">
    <property type="entry name" value="Endoglucanase"/>
    <property type="match status" value="1"/>
</dbReference>
<dbReference type="AlphaFoldDB" id="A0ABC8TRL0"/>
<evidence type="ECO:0000256" key="9">
    <source>
        <dbReference type="RuleBase" id="RU361166"/>
    </source>
</evidence>
<evidence type="ECO:0000256" key="3">
    <source>
        <dbReference type="ARBA" id="ARBA00022801"/>
    </source>
</evidence>
<dbReference type="GO" id="GO:0008810">
    <property type="term" value="F:cellulase activity"/>
    <property type="evidence" value="ECO:0007669"/>
    <property type="project" value="UniProtKB-EC"/>
</dbReference>
<dbReference type="InterPro" id="IPR018221">
    <property type="entry name" value="Glyco_hydro_9_His_AS"/>
</dbReference>
<reference evidence="11 12" key="1">
    <citation type="submission" date="2024-02" db="EMBL/GenBank/DDBJ databases">
        <authorList>
            <person name="Vignale AGUSTIN F."/>
            <person name="Sosa J E."/>
            <person name="Modenutti C."/>
        </authorList>
    </citation>
    <scope>NUCLEOTIDE SEQUENCE [LARGE SCALE GENOMIC DNA]</scope>
</reference>
<organism evidence="11 12">
    <name type="scientific">Ilex paraguariensis</name>
    <name type="common">yerba mate</name>
    <dbReference type="NCBI Taxonomy" id="185542"/>
    <lineage>
        <taxon>Eukaryota</taxon>
        <taxon>Viridiplantae</taxon>
        <taxon>Streptophyta</taxon>
        <taxon>Embryophyta</taxon>
        <taxon>Tracheophyta</taxon>
        <taxon>Spermatophyta</taxon>
        <taxon>Magnoliopsida</taxon>
        <taxon>eudicotyledons</taxon>
        <taxon>Gunneridae</taxon>
        <taxon>Pentapetalae</taxon>
        <taxon>asterids</taxon>
        <taxon>campanulids</taxon>
        <taxon>Aquifoliales</taxon>
        <taxon>Aquifoliaceae</taxon>
        <taxon>Ilex</taxon>
    </lineage>
</organism>
<dbReference type="SUPFAM" id="SSF48208">
    <property type="entry name" value="Six-hairpin glycosidases"/>
    <property type="match status" value="2"/>
</dbReference>
<sequence length="750" mass="82570">MSSTSYFYFGFSLLLLLHSAVSMDYGAALTKSLLYFEAQRSGKLPPNQRVQWRGDSALNDGRDAGVDLLGGYYDAGDDVKFGFPMAFTVTMLAWGVVEYGSQLQAKEELSNALECIKWGTDYFIKAHPEPNVFYGEVGDGDSDHSCWQRPEDMTNTRNSYRIDEQHPGADLAGETAAAFAAAAIAFNGSNPSYSSQLITHAKQLFDFAKNHPGQYQNSISVAGSFYLSSGYEDELLWAAAWLHRATQDKGYMDYIQQSVNSGGTRSMFSWDDKYVGTQVLIAKSRFLSAVSMDYGAALTKSLLYFEAQRSGKLPPNQRVQWRGDSALNDGRDAGVDLLGGYYDAGDDVKFGFPMAFTVTMLAWGVVEYGSQLQAKEELSNALECIKWGTDYFIKAHPEPNVFYGEVGDGDSDHSCWQRPEDMTNTRNSYRIDEQHPGADLAGETAAAFAAAAIAFNGSNPSYSSQLITHAKQLFDFAKNHPGQYQNSISVAGSFYLSSGYEDELLWAAAWLHRATQDKGYMDYIQQSVNSGGTRSMFSWDDKYVGTQVLIAKNLLKGKFVEDGKFGEYKSNAEQFICNCIQKGSSNVQRTRAGLLWWQPWNNLQYLTSSLFVTTTYADTLTATQNTLQCPGGSVTPEDLITFVRSQVDYILGSNPKGMSYMVGFGPKYPQHVHHRGASIVSIKTDSSPVTCKGGFDWFGRNEPNPNVLEGAIVGGPDQGDDYTDSRSNYQQAEAATANTAPLVGVLARLA</sequence>
<dbReference type="InterPro" id="IPR012341">
    <property type="entry name" value="6hp_glycosidase-like_sf"/>
</dbReference>
<feature type="chain" id="PRO_5044531919" description="Endoglucanase" evidence="9">
    <location>
        <begin position="23"/>
        <end position="750"/>
    </location>
</feature>
<keyword evidence="9" id="KW-0732">Signal</keyword>
<protein>
    <recommendedName>
        <fullName evidence="9">Endoglucanase</fullName>
        <ecNumber evidence="9">3.2.1.4</ecNumber>
    </recommendedName>
</protein>
<evidence type="ECO:0000256" key="6">
    <source>
        <dbReference type="ARBA" id="ARBA00023295"/>
    </source>
</evidence>
<dbReference type="Proteomes" id="UP001642360">
    <property type="component" value="Unassembled WGS sequence"/>
</dbReference>
<evidence type="ECO:0000256" key="5">
    <source>
        <dbReference type="ARBA" id="ARBA00023277"/>
    </source>
</evidence>
<keyword evidence="6 8" id="KW-0326">Glycosidase</keyword>
<name>A0ABC8TRL0_9AQUA</name>
<feature type="active site" evidence="8">
    <location>
        <position position="673"/>
    </location>
</feature>
<dbReference type="InterPro" id="IPR008928">
    <property type="entry name" value="6-hairpin_glycosidase_sf"/>
</dbReference>
<dbReference type="EC" id="3.2.1.4" evidence="9"/>
<comment type="caution">
    <text evidence="11">The sequence shown here is derived from an EMBL/GenBank/DDBJ whole genome shotgun (WGS) entry which is preliminary data.</text>
</comment>
<keyword evidence="7 8" id="KW-0624">Polysaccharide degradation</keyword>
<evidence type="ECO:0000259" key="10">
    <source>
        <dbReference type="Pfam" id="PF00759"/>
    </source>
</evidence>
<comment type="similarity">
    <text evidence="2 8 9">Belongs to the glycosyl hydrolase 9 (cellulase E) family.</text>
</comment>
<dbReference type="PROSITE" id="PS00592">
    <property type="entry name" value="GH9_2"/>
    <property type="match status" value="1"/>
</dbReference>
<accession>A0ABC8TRL0</accession>
<evidence type="ECO:0000256" key="7">
    <source>
        <dbReference type="ARBA" id="ARBA00023326"/>
    </source>
</evidence>
<evidence type="ECO:0000313" key="11">
    <source>
        <dbReference type="EMBL" id="CAK9172117.1"/>
    </source>
</evidence>
<comment type="catalytic activity">
    <reaction evidence="1 9">
        <text>Endohydrolysis of (1-&gt;4)-beta-D-glucosidic linkages in cellulose, lichenin and cereal beta-D-glucans.</text>
        <dbReference type="EC" id="3.2.1.4"/>
    </reaction>
</comment>
<keyword evidence="3 8" id="KW-0378">Hydrolase</keyword>
<proteinExistence type="inferred from homology"/>
<dbReference type="Gene3D" id="1.50.10.10">
    <property type="match status" value="2"/>
</dbReference>
<keyword evidence="12" id="KW-1185">Reference proteome</keyword>
<evidence type="ECO:0000313" key="12">
    <source>
        <dbReference type="Proteomes" id="UP001642360"/>
    </source>
</evidence>
<dbReference type="GO" id="GO:0030245">
    <property type="term" value="P:cellulose catabolic process"/>
    <property type="evidence" value="ECO:0007669"/>
    <property type="project" value="UniProtKB-KW"/>
</dbReference>
<dbReference type="PANTHER" id="PTHR22298">
    <property type="entry name" value="ENDO-1,4-BETA-GLUCANASE"/>
    <property type="match status" value="1"/>
</dbReference>
<evidence type="ECO:0000256" key="8">
    <source>
        <dbReference type="PROSITE-ProRule" id="PRU10059"/>
    </source>
</evidence>
<keyword evidence="4 9" id="KW-0136">Cellulose degradation</keyword>
<dbReference type="InterPro" id="IPR001701">
    <property type="entry name" value="Glyco_hydro_9"/>
</dbReference>